<dbReference type="AlphaFoldDB" id="A0A165ELL0"/>
<sequence length="228" mass="24848">MARSFCIPGIIILALALACAILASISLPFLPALEVVRTHFSGNLSPQGSSEAINEVRVRLYRALMSLYYCSSESGTHSLILERAGYAYSLIVNGQNGSSIKINTSWTRGLVITPVAAAVTFIAFLLSFSEHLTITLVASLMSFLAAFLMLIAFICDIALFAWTQAKMHDLDGVSAKSYTGAGFWLTFASFILLLFAGCTVCFGRRRDMRQGANSYPLKTGGFLSRFRR</sequence>
<evidence type="ECO:0000313" key="2">
    <source>
        <dbReference type="EMBL" id="KZV87225.1"/>
    </source>
</evidence>
<gene>
    <name evidence="2" type="ORF">EXIGLDRAFT_586293</name>
</gene>
<accession>A0A165ELL0</accession>
<dbReference type="OrthoDB" id="2354757at2759"/>
<dbReference type="PROSITE" id="PS51257">
    <property type="entry name" value="PROKAR_LIPOPROTEIN"/>
    <property type="match status" value="1"/>
</dbReference>
<dbReference type="GO" id="GO:0032153">
    <property type="term" value="C:cell division site"/>
    <property type="evidence" value="ECO:0007669"/>
    <property type="project" value="TreeGrafter"/>
</dbReference>
<feature type="non-terminal residue" evidence="2">
    <location>
        <position position="228"/>
    </location>
</feature>
<feature type="transmembrane region" description="Helical" evidence="1">
    <location>
        <begin position="140"/>
        <end position="162"/>
    </location>
</feature>
<dbReference type="InterPro" id="IPR051380">
    <property type="entry name" value="pH-response_reg_palI/RIM9"/>
</dbReference>
<dbReference type="Gene3D" id="1.20.140.150">
    <property type="match status" value="1"/>
</dbReference>
<evidence type="ECO:0000313" key="3">
    <source>
        <dbReference type="Proteomes" id="UP000077266"/>
    </source>
</evidence>
<feature type="transmembrane region" description="Helical" evidence="1">
    <location>
        <begin position="182"/>
        <end position="202"/>
    </location>
</feature>
<evidence type="ECO:0000256" key="1">
    <source>
        <dbReference type="SAM" id="Phobius"/>
    </source>
</evidence>
<dbReference type="GO" id="GO:0035838">
    <property type="term" value="C:growing cell tip"/>
    <property type="evidence" value="ECO:0007669"/>
    <property type="project" value="TreeGrafter"/>
</dbReference>
<dbReference type="Pfam" id="PF06687">
    <property type="entry name" value="SUR7"/>
    <property type="match status" value="1"/>
</dbReference>
<keyword evidence="3" id="KW-1185">Reference proteome</keyword>
<dbReference type="STRING" id="1314781.A0A165ELL0"/>
<proteinExistence type="predicted"/>
<dbReference type="InParanoid" id="A0A165ELL0"/>
<protein>
    <recommendedName>
        <fullName evidence="4">Pali-domain-containing protein</fullName>
    </recommendedName>
</protein>
<feature type="transmembrane region" description="Helical" evidence="1">
    <location>
        <begin position="7"/>
        <end position="30"/>
    </location>
</feature>
<keyword evidence="1" id="KW-0812">Transmembrane</keyword>
<dbReference type="EMBL" id="KV426132">
    <property type="protein sequence ID" value="KZV87225.1"/>
    <property type="molecule type" value="Genomic_DNA"/>
</dbReference>
<feature type="transmembrane region" description="Helical" evidence="1">
    <location>
        <begin position="106"/>
        <end position="128"/>
    </location>
</feature>
<dbReference type="InterPro" id="IPR009571">
    <property type="entry name" value="SUR7/Rim9-like_fungi"/>
</dbReference>
<dbReference type="GO" id="GO:0005886">
    <property type="term" value="C:plasma membrane"/>
    <property type="evidence" value="ECO:0007669"/>
    <property type="project" value="InterPro"/>
</dbReference>
<reference evidence="2 3" key="1">
    <citation type="journal article" date="2016" name="Mol. Biol. Evol.">
        <title>Comparative Genomics of Early-Diverging Mushroom-Forming Fungi Provides Insights into the Origins of Lignocellulose Decay Capabilities.</title>
        <authorList>
            <person name="Nagy L.G."/>
            <person name="Riley R."/>
            <person name="Tritt A."/>
            <person name="Adam C."/>
            <person name="Daum C."/>
            <person name="Floudas D."/>
            <person name="Sun H."/>
            <person name="Yadav J.S."/>
            <person name="Pangilinan J."/>
            <person name="Larsson K.H."/>
            <person name="Matsuura K."/>
            <person name="Barry K."/>
            <person name="Labutti K."/>
            <person name="Kuo R."/>
            <person name="Ohm R.A."/>
            <person name="Bhattacharya S.S."/>
            <person name="Shirouzu T."/>
            <person name="Yoshinaga Y."/>
            <person name="Martin F.M."/>
            <person name="Grigoriev I.V."/>
            <person name="Hibbett D.S."/>
        </authorList>
    </citation>
    <scope>NUCLEOTIDE SEQUENCE [LARGE SCALE GENOMIC DNA]</scope>
    <source>
        <strain evidence="2 3">HHB12029</strain>
    </source>
</reference>
<keyword evidence="1" id="KW-0472">Membrane</keyword>
<evidence type="ECO:0008006" key="4">
    <source>
        <dbReference type="Google" id="ProtNLM"/>
    </source>
</evidence>
<dbReference type="PANTHER" id="PTHR28013:SF4">
    <property type="entry name" value="MARVEL DOMAIN-CONTAINING PROTEIN"/>
    <property type="match status" value="1"/>
</dbReference>
<organism evidence="2 3">
    <name type="scientific">Exidia glandulosa HHB12029</name>
    <dbReference type="NCBI Taxonomy" id="1314781"/>
    <lineage>
        <taxon>Eukaryota</taxon>
        <taxon>Fungi</taxon>
        <taxon>Dikarya</taxon>
        <taxon>Basidiomycota</taxon>
        <taxon>Agaricomycotina</taxon>
        <taxon>Agaricomycetes</taxon>
        <taxon>Auriculariales</taxon>
        <taxon>Exidiaceae</taxon>
        <taxon>Exidia</taxon>
    </lineage>
</organism>
<dbReference type="Proteomes" id="UP000077266">
    <property type="component" value="Unassembled WGS sequence"/>
</dbReference>
<name>A0A165ELL0_EXIGL</name>
<keyword evidence="1" id="KW-1133">Transmembrane helix</keyword>
<dbReference type="PANTHER" id="PTHR28013">
    <property type="entry name" value="PROTEIN DCV1-RELATED"/>
    <property type="match status" value="1"/>
</dbReference>